<dbReference type="GO" id="GO:0005829">
    <property type="term" value="C:cytosol"/>
    <property type="evidence" value="ECO:0007669"/>
    <property type="project" value="UniProtKB-SubCell"/>
</dbReference>
<dbReference type="GO" id="GO:0071222">
    <property type="term" value="P:cellular response to lipopolysaccharide"/>
    <property type="evidence" value="ECO:0007669"/>
    <property type="project" value="TreeGrafter"/>
</dbReference>
<dbReference type="GO" id="GO:1901222">
    <property type="term" value="P:regulation of non-canonical NF-kappaB signal transduction"/>
    <property type="evidence" value="ECO:0007669"/>
    <property type="project" value="TreeGrafter"/>
</dbReference>
<evidence type="ECO:0000256" key="9">
    <source>
        <dbReference type="ARBA" id="ARBA00023198"/>
    </source>
</evidence>
<dbReference type="AlphaFoldDB" id="A0A3B4H4W5"/>
<comment type="subcellular location">
    <subcellularLocation>
        <location evidence="2">Cytoplasm</location>
        <location evidence="2">Cytosol</location>
    </subcellularLocation>
    <subcellularLocation>
        <location evidence="1">Lysosome</location>
    </subcellularLocation>
    <subcellularLocation>
        <location evidence="3">Secreted</location>
        <location evidence="3">Extracellular exosome</location>
    </subcellularLocation>
</comment>
<keyword evidence="16" id="KW-1185">Reference proteome</keyword>
<evidence type="ECO:0000256" key="2">
    <source>
        <dbReference type="ARBA" id="ARBA00004514"/>
    </source>
</evidence>
<dbReference type="Gene3D" id="2.80.10.50">
    <property type="match status" value="1"/>
</dbReference>
<reference evidence="15" key="1">
    <citation type="submission" date="2023-09" db="UniProtKB">
        <authorList>
            <consortium name="Ensembl"/>
        </authorList>
    </citation>
    <scope>IDENTIFICATION</scope>
</reference>
<keyword evidence="8" id="KW-0666">Pyrogen</keyword>
<dbReference type="GO" id="GO:0005764">
    <property type="term" value="C:lysosome"/>
    <property type="evidence" value="ECO:0007669"/>
    <property type="project" value="UniProtKB-SubCell"/>
</dbReference>
<dbReference type="Pfam" id="PF00595">
    <property type="entry name" value="PDZ"/>
    <property type="match status" value="1"/>
</dbReference>
<dbReference type="InterPro" id="IPR008996">
    <property type="entry name" value="IL1/FGF"/>
</dbReference>
<accession>A0A3B4H4W5</accession>
<evidence type="ECO:0000313" key="17">
    <source>
        <dbReference type="RefSeq" id="XP_005724170.1"/>
    </source>
</evidence>
<reference evidence="17" key="2">
    <citation type="submission" date="2025-04" db="UniProtKB">
        <authorList>
            <consortium name="RefSeq"/>
        </authorList>
    </citation>
    <scope>IDENTIFICATION</scope>
</reference>
<evidence type="ECO:0000256" key="5">
    <source>
        <dbReference type="ARBA" id="ARBA00022490"/>
    </source>
</evidence>
<dbReference type="Pfam" id="PF00340">
    <property type="entry name" value="IL1"/>
    <property type="match status" value="1"/>
</dbReference>
<dbReference type="GO" id="GO:0042119">
    <property type="term" value="P:neutrophil activation"/>
    <property type="evidence" value="ECO:0007669"/>
    <property type="project" value="TreeGrafter"/>
</dbReference>
<dbReference type="PRINTS" id="PR00264">
    <property type="entry name" value="INTERLEUKIN1"/>
</dbReference>
<evidence type="ECO:0000256" key="4">
    <source>
        <dbReference type="ARBA" id="ARBA00010448"/>
    </source>
</evidence>
<feature type="region of interest" description="Disordered" evidence="13">
    <location>
        <begin position="116"/>
        <end position="135"/>
    </location>
</feature>
<dbReference type="STRING" id="303518.ENSPNYP00000030812"/>
<keyword evidence="11" id="KW-0497">Mitogen</keyword>
<keyword evidence="7 12" id="KW-0964">Secreted</keyword>
<dbReference type="SUPFAM" id="SSF50156">
    <property type="entry name" value="PDZ domain-like"/>
    <property type="match status" value="1"/>
</dbReference>
<proteinExistence type="inferred from homology"/>
<dbReference type="GO" id="GO:0019221">
    <property type="term" value="P:cytokine-mediated signaling pathway"/>
    <property type="evidence" value="ECO:0007669"/>
    <property type="project" value="TreeGrafter"/>
</dbReference>
<dbReference type="PANTHER" id="PTHR10078:SF30">
    <property type="entry name" value="INTERLEUKIN-1 BETA"/>
    <property type="match status" value="1"/>
</dbReference>
<dbReference type="InterPro" id="IPR036034">
    <property type="entry name" value="PDZ_sf"/>
</dbReference>
<dbReference type="GO" id="GO:0001660">
    <property type="term" value="P:fever generation"/>
    <property type="evidence" value="ECO:0007669"/>
    <property type="project" value="UniProtKB-KW"/>
</dbReference>
<evidence type="ECO:0000256" key="3">
    <source>
        <dbReference type="ARBA" id="ARBA00004550"/>
    </source>
</evidence>
<evidence type="ECO:0000256" key="7">
    <source>
        <dbReference type="ARBA" id="ARBA00022525"/>
    </source>
</evidence>
<dbReference type="GeneTree" id="ENSGT00390000016316"/>
<dbReference type="GeneID" id="102205482"/>
<evidence type="ECO:0000256" key="10">
    <source>
        <dbReference type="ARBA" id="ARBA00023228"/>
    </source>
</evidence>
<dbReference type="SUPFAM" id="SSF50353">
    <property type="entry name" value="Cytokine"/>
    <property type="match status" value="1"/>
</dbReference>
<dbReference type="GO" id="GO:0005149">
    <property type="term" value="F:interleukin-1 receptor binding"/>
    <property type="evidence" value="ECO:0007669"/>
    <property type="project" value="UniProtKB-UniRule"/>
</dbReference>
<evidence type="ECO:0000256" key="6">
    <source>
        <dbReference type="ARBA" id="ARBA00022514"/>
    </source>
</evidence>
<evidence type="ECO:0000313" key="16">
    <source>
        <dbReference type="Proteomes" id="UP000695023"/>
    </source>
</evidence>
<evidence type="ECO:0000256" key="1">
    <source>
        <dbReference type="ARBA" id="ARBA00004371"/>
    </source>
</evidence>
<sequence>MDMKDSLVKGGVLIAHKIHEGKHQYVVENVVKYKMENEGKLYVRKGDKLLQINGMDLNDLTPEELAKMIAEGSPMLTVCKPAKEEDHTEQTSLTEDTLQPVSKEPTLISFSWEMTREDDPEGPVVEPQEEEKETGNIEEDLCQAKTEENEMFVVEMTKTSISLVRGRGCDKTGCTFNDIIMVAESSTVTLVPRGGGSFRQEKLSNVLIENLATRQYLRGICSEKIVYASPNPEKITIYYYKSSGFRRGSSGMPVVLNLTDSNCFLMCCKQADRVFLKVETCEKQRLKQISKSDESTLSFVFYMKGDSARRRRFESALYSGWFINVCNTDTVGVATLDGHTVDQSFLFVIQK</sequence>
<gene>
    <name evidence="17" type="primary">LOC102205482</name>
</gene>
<keyword evidence="6" id="KW-0202">Cytokine</keyword>
<keyword evidence="5" id="KW-0963">Cytoplasm</keyword>
<dbReference type="Proteomes" id="UP000695023">
    <property type="component" value="Unplaced"/>
</dbReference>
<dbReference type="GO" id="GO:0006955">
    <property type="term" value="P:immune response"/>
    <property type="evidence" value="ECO:0007669"/>
    <property type="project" value="InterPro"/>
</dbReference>
<dbReference type="InterPro" id="IPR001478">
    <property type="entry name" value="PDZ"/>
</dbReference>
<evidence type="ECO:0000256" key="8">
    <source>
        <dbReference type="ARBA" id="ARBA00022620"/>
    </source>
</evidence>
<dbReference type="GO" id="GO:0005615">
    <property type="term" value="C:extracellular space"/>
    <property type="evidence" value="ECO:0007669"/>
    <property type="project" value="UniProtKB-KW"/>
</dbReference>
<evidence type="ECO:0000259" key="14">
    <source>
        <dbReference type="Pfam" id="PF00595"/>
    </source>
</evidence>
<comment type="similarity">
    <text evidence="4 12">Belongs to the IL-1 family.</text>
</comment>
<dbReference type="GO" id="GO:0051781">
    <property type="term" value="P:positive regulation of cell division"/>
    <property type="evidence" value="ECO:0007669"/>
    <property type="project" value="UniProtKB-KW"/>
</dbReference>
<keyword evidence="9" id="KW-0395">Inflammatory response</keyword>
<dbReference type="GO" id="GO:0010628">
    <property type="term" value="P:positive regulation of gene expression"/>
    <property type="evidence" value="ECO:0007669"/>
    <property type="project" value="TreeGrafter"/>
</dbReference>
<feature type="domain" description="PDZ" evidence="14">
    <location>
        <begin position="22"/>
        <end position="73"/>
    </location>
</feature>
<dbReference type="Ensembl" id="ENSPNYT00000031561.1">
    <property type="protein sequence ID" value="ENSPNYP00000030812.1"/>
    <property type="gene ID" value="ENSPNYG00000023227.1"/>
</dbReference>
<dbReference type="CDD" id="cd00100">
    <property type="entry name" value="beta-trefoil_IL1"/>
    <property type="match status" value="1"/>
</dbReference>
<evidence type="ECO:0000256" key="11">
    <source>
        <dbReference type="ARBA" id="ARBA00023246"/>
    </source>
</evidence>
<organism evidence="15">
    <name type="scientific">Pundamilia nyererei</name>
    <dbReference type="NCBI Taxonomy" id="303518"/>
    <lineage>
        <taxon>Eukaryota</taxon>
        <taxon>Metazoa</taxon>
        <taxon>Chordata</taxon>
        <taxon>Craniata</taxon>
        <taxon>Vertebrata</taxon>
        <taxon>Euteleostomi</taxon>
        <taxon>Actinopterygii</taxon>
        <taxon>Neopterygii</taxon>
        <taxon>Teleostei</taxon>
        <taxon>Neoteleostei</taxon>
        <taxon>Acanthomorphata</taxon>
        <taxon>Ovalentaria</taxon>
        <taxon>Cichlomorphae</taxon>
        <taxon>Cichliformes</taxon>
        <taxon>Cichlidae</taxon>
        <taxon>African cichlids</taxon>
        <taxon>Pseudocrenilabrinae</taxon>
        <taxon>Haplochromini</taxon>
        <taxon>Pundamilia</taxon>
    </lineage>
</organism>
<dbReference type="Gene3D" id="2.30.42.10">
    <property type="match status" value="1"/>
</dbReference>
<protein>
    <recommendedName>
        <fullName evidence="12">Interleukin-1</fullName>
    </recommendedName>
</protein>
<evidence type="ECO:0000256" key="12">
    <source>
        <dbReference type="RuleBase" id="RU003753"/>
    </source>
</evidence>
<dbReference type="OrthoDB" id="8962877at2759"/>
<dbReference type="GO" id="GO:0048246">
    <property type="term" value="P:macrophage chemotaxis"/>
    <property type="evidence" value="ECO:0007669"/>
    <property type="project" value="TreeGrafter"/>
</dbReference>
<dbReference type="GO" id="GO:0005125">
    <property type="term" value="F:cytokine activity"/>
    <property type="evidence" value="ECO:0007669"/>
    <property type="project" value="UniProtKB-UniRule"/>
</dbReference>
<dbReference type="InterPro" id="IPR000975">
    <property type="entry name" value="IL-1_fam"/>
</dbReference>
<evidence type="ECO:0000313" key="15">
    <source>
        <dbReference type="Ensembl" id="ENSPNYP00000030812.1"/>
    </source>
</evidence>
<name>A0A3B4H4W5_9CICH</name>
<evidence type="ECO:0000256" key="13">
    <source>
        <dbReference type="SAM" id="MobiDB-lite"/>
    </source>
</evidence>
<dbReference type="PANTHER" id="PTHR10078">
    <property type="entry name" value="INTERLEUKIN-1 FAMILY MEMBER"/>
    <property type="match status" value="1"/>
</dbReference>
<keyword evidence="10" id="KW-0458">Lysosome</keyword>
<dbReference type="RefSeq" id="XP_005724170.1">
    <property type="nucleotide sequence ID" value="XM_005724113.2"/>
</dbReference>